<keyword evidence="9 12" id="KW-1133">Transmembrane helix</keyword>
<dbReference type="InterPro" id="IPR006136">
    <property type="entry name" value="FlhB"/>
</dbReference>
<evidence type="ECO:0000256" key="10">
    <source>
        <dbReference type="ARBA" id="ARBA00023136"/>
    </source>
</evidence>
<proteinExistence type="inferred from homology"/>
<keyword evidence="14" id="KW-0282">Flagellum</keyword>
<keyword evidence="14" id="KW-0966">Cell projection</keyword>
<dbReference type="Pfam" id="PF01312">
    <property type="entry name" value="Bac_export_2"/>
    <property type="match status" value="1"/>
</dbReference>
<keyword evidence="6 12" id="KW-0812">Transmembrane</keyword>
<keyword evidence="14" id="KW-0969">Cilium</keyword>
<dbReference type="RefSeq" id="WP_018250126.1">
    <property type="nucleotide sequence ID" value="NZ_SOEG01000009.1"/>
</dbReference>
<protein>
    <recommendedName>
        <fullName evidence="3 12">Flagellar biosynthetic protein FlhB</fullName>
    </recommendedName>
</protein>
<evidence type="ECO:0000313" key="15">
    <source>
        <dbReference type="Proteomes" id="UP000295832"/>
    </source>
</evidence>
<dbReference type="PANTHER" id="PTHR30531:SF12">
    <property type="entry name" value="FLAGELLAR BIOSYNTHETIC PROTEIN FLHB"/>
    <property type="match status" value="1"/>
</dbReference>
<comment type="function">
    <text evidence="12">Required for formation of the rod structure in the basal body of the flagellar apparatus. Together with FliI and FliH, may constitute the export apparatus of flagellin.</text>
</comment>
<dbReference type="EMBL" id="SOEG01000009">
    <property type="protein sequence ID" value="TDX51915.1"/>
    <property type="molecule type" value="Genomic_DNA"/>
</dbReference>
<keyword evidence="8 12" id="KW-0653">Protein transport</keyword>
<keyword evidence="11 12" id="KW-1006">Bacterial flagellum protein export</keyword>
<evidence type="ECO:0000256" key="6">
    <source>
        <dbReference type="ARBA" id="ARBA00022692"/>
    </source>
</evidence>
<comment type="caution">
    <text evidence="12">Lacks conserved residue(s) required for the propagation of feature annotation.</text>
</comment>
<evidence type="ECO:0000256" key="4">
    <source>
        <dbReference type="ARBA" id="ARBA00022448"/>
    </source>
</evidence>
<dbReference type="PRINTS" id="PR00950">
    <property type="entry name" value="TYPE3IMSPROT"/>
</dbReference>
<feature type="region of interest" description="Disordered" evidence="13">
    <location>
        <begin position="1"/>
        <end position="22"/>
    </location>
</feature>
<dbReference type="SUPFAM" id="SSF160544">
    <property type="entry name" value="EscU C-terminal domain-like"/>
    <property type="match status" value="1"/>
</dbReference>
<evidence type="ECO:0000256" key="1">
    <source>
        <dbReference type="ARBA" id="ARBA00004651"/>
    </source>
</evidence>
<dbReference type="GO" id="GO:0009306">
    <property type="term" value="P:protein secretion"/>
    <property type="evidence" value="ECO:0007669"/>
    <property type="project" value="InterPro"/>
</dbReference>
<evidence type="ECO:0000313" key="14">
    <source>
        <dbReference type="EMBL" id="TDX51915.1"/>
    </source>
</evidence>
<feature type="transmembrane region" description="Helical" evidence="12">
    <location>
        <begin position="143"/>
        <end position="161"/>
    </location>
</feature>
<keyword evidence="5 12" id="KW-1003">Cell membrane</keyword>
<reference evidence="14 15" key="1">
    <citation type="submission" date="2019-03" db="EMBL/GenBank/DDBJ databases">
        <title>Subsurface microbial communities from deep shales in Ohio and West Virginia, USA.</title>
        <authorList>
            <person name="Wrighton K."/>
        </authorList>
    </citation>
    <scope>NUCLEOTIDE SEQUENCE [LARGE SCALE GENOMIC DNA]</scope>
    <source>
        <strain evidence="14 15">MSL 6dP</strain>
    </source>
</reference>
<evidence type="ECO:0000256" key="3">
    <source>
        <dbReference type="ARBA" id="ARBA00021622"/>
    </source>
</evidence>
<evidence type="ECO:0000256" key="12">
    <source>
        <dbReference type="RuleBase" id="RU364091"/>
    </source>
</evidence>
<feature type="region of interest" description="Disordered" evidence="13">
    <location>
        <begin position="222"/>
        <end position="245"/>
    </location>
</feature>
<sequence length="353" mass="40258">MPSGEKTEQATPKKKEEAKEEGQVAKSKELNSAFTLLFSFLLLSFWFSYMIREIVTFTDKVLVNYFNMQLSIHNFHTLFIEVILFVLKLISPIMLTIAFVGVATSYSQIGFLYTPKALKPKLSKLNPLKGLKNMFSKRTLVELLKSILKIIIVVSISYASIKKVAGKFTLLTTSSLRNSINLIGDTAYSLAMKISAVFIVLGIVDLFYQKWQHNEDLKMTKQEVKEERKQSEGSPEVKSKRRQKQQEMAMSRMMQDIPDASVVITNPTHIAVAIKFNMDEMEVPVVVAKGQDELAQRIKEVARENDVEIVEEKPLARALYKVVDIGEDIPFELYQAVAEILAYVYQIDQERRL</sequence>
<dbReference type="STRING" id="926561.GCA_000379025_02992"/>
<evidence type="ECO:0000256" key="13">
    <source>
        <dbReference type="SAM" id="MobiDB-lite"/>
    </source>
</evidence>
<dbReference type="Gene3D" id="3.40.1690.10">
    <property type="entry name" value="secretion proteins EscU"/>
    <property type="match status" value="1"/>
</dbReference>
<organism evidence="14 15">
    <name type="scientific">Orenia marismortui</name>
    <dbReference type="NCBI Taxonomy" id="46469"/>
    <lineage>
        <taxon>Bacteria</taxon>
        <taxon>Bacillati</taxon>
        <taxon>Bacillota</taxon>
        <taxon>Clostridia</taxon>
        <taxon>Halanaerobiales</taxon>
        <taxon>Halobacteroidaceae</taxon>
        <taxon>Orenia</taxon>
    </lineage>
</organism>
<dbReference type="GO" id="GO:0044780">
    <property type="term" value="P:bacterial-type flagellum assembly"/>
    <property type="evidence" value="ECO:0007669"/>
    <property type="project" value="InterPro"/>
</dbReference>
<evidence type="ECO:0000256" key="11">
    <source>
        <dbReference type="ARBA" id="ARBA00023225"/>
    </source>
</evidence>
<gene>
    <name evidence="12" type="primary">flhB</name>
    <name evidence="14" type="ORF">C7959_10938</name>
</gene>
<comment type="caution">
    <text evidence="14">The sequence shown here is derived from an EMBL/GenBank/DDBJ whole genome shotgun (WGS) entry which is preliminary data.</text>
</comment>
<feature type="transmembrane region" description="Helical" evidence="12">
    <location>
        <begin position="187"/>
        <end position="208"/>
    </location>
</feature>
<evidence type="ECO:0000256" key="9">
    <source>
        <dbReference type="ARBA" id="ARBA00022989"/>
    </source>
</evidence>
<comment type="subcellular location">
    <subcellularLocation>
        <location evidence="1">Cell membrane</location>
        <topology evidence="1">Multi-pass membrane protein</topology>
    </subcellularLocation>
</comment>
<evidence type="ECO:0000256" key="2">
    <source>
        <dbReference type="ARBA" id="ARBA00010690"/>
    </source>
</evidence>
<dbReference type="Gene3D" id="6.10.250.2080">
    <property type="match status" value="1"/>
</dbReference>
<evidence type="ECO:0000256" key="5">
    <source>
        <dbReference type="ARBA" id="ARBA00022475"/>
    </source>
</evidence>
<keyword evidence="7 12" id="KW-1005">Bacterial flagellum biogenesis</keyword>
<dbReference type="InterPro" id="IPR029025">
    <property type="entry name" value="T3SS_substrate_exporter_C"/>
</dbReference>
<dbReference type="NCBIfam" id="TIGR00328">
    <property type="entry name" value="flhB"/>
    <property type="match status" value="1"/>
</dbReference>
<accession>A0A4R8H4R1</accession>
<dbReference type="PANTHER" id="PTHR30531">
    <property type="entry name" value="FLAGELLAR BIOSYNTHETIC PROTEIN FLHB"/>
    <property type="match status" value="1"/>
</dbReference>
<evidence type="ECO:0000256" key="7">
    <source>
        <dbReference type="ARBA" id="ARBA00022795"/>
    </source>
</evidence>
<keyword evidence="4 12" id="KW-0813">Transport</keyword>
<dbReference type="Proteomes" id="UP000295832">
    <property type="component" value="Unassembled WGS sequence"/>
</dbReference>
<keyword evidence="15" id="KW-1185">Reference proteome</keyword>
<name>A0A4R8H4R1_9FIRM</name>
<dbReference type="FunFam" id="3.40.1690.10:FF:000001">
    <property type="entry name" value="Flagellar biosynthetic protein FlhB"/>
    <property type="match status" value="1"/>
</dbReference>
<evidence type="ECO:0000256" key="8">
    <source>
        <dbReference type="ARBA" id="ARBA00022927"/>
    </source>
</evidence>
<comment type="similarity">
    <text evidence="2 12">Belongs to the type III secretion exporter family.</text>
</comment>
<dbReference type="AlphaFoldDB" id="A0A4R8H4R1"/>
<feature type="compositionally biased region" description="Basic and acidic residues" evidence="13">
    <location>
        <begin position="222"/>
        <end position="238"/>
    </location>
</feature>
<dbReference type="InterPro" id="IPR006135">
    <property type="entry name" value="T3SS_substrate_exporter"/>
</dbReference>
<keyword evidence="10 12" id="KW-0472">Membrane</keyword>
<feature type="transmembrane region" description="Helical" evidence="12">
    <location>
        <begin position="33"/>
        <end position="51"/>
    </location>
</feature>
<dbReference type="GO" id="GO:0005886">
    <property type="term" value="C:plasma membrane"/>
    <property type="evidence" value="ECO:0007669"/>
    <property type="project" value="UniProtKB-SubCell"/>
</dbReference>